<keyword evidence="2" id="KW-0167">Capsid protein</keyword>
<dbReference type="InterPro" id="IPR014255">
    <property type="entry name" value="Spore_coat_CotS"/>
</dbReference>
<feature type="compositionally biased region" description="Basic residues" evidence="1">
    <location>
        <begin position="637"/>
        <end position="647"/>
    </location>
</feature>
<dbReference type="RefSeq" id="WP_233698801.1">
    <property type="nucleotide sequence ID" value="NZ_JAJNBZ010000033.1"/>
</dbReference>
<organism evidence="2 3">
    <name type="scientific">Paenibacillus profundus</name>
    <dbReference type="NCBI Taxonomy" id="1173085"/>
    <lineage>
        <taxon>Bacteria</taxon>
        <taxon>Bacillati</taxon>
        <taxon>Bacillota</taxon>
        <taxon>Bacilli</taxon>
        <taxon>Bacillales</taxon>
        <taxon>Paenibacillaceae</taxon>
        <taxon>Paenibacillus</taxon>
    </lineage>
</organism>
<accession>A0ABS8YNG6</accession>
<dbReference type="SUPFAM" id="SSF56112">
    <property type="entry name" value="Protein kinase-like (PK-like)"/>
    <property type="match status" value="1"/>
</dbReference>
<reference evidence="2 3" key="1">
    <citation type="submission" date="2021-11" db="EMBL/GenBank/DDBJ databases">
        <title>Draft genome sequence of Paenibacillus profundus YoMME, a new Gram-positive bacteria with exoelectrogenic properties.</title>
        <authorList>
            <person name="Hubenova Y."/>
            <person name="Hubenova E."/>
            <person name="Manasiev Y."/>
            <person name="Peykov S."/>
            <person name="Mitov M."/>
        </authorList>
    </citation>
    <scope>NUCLEOTIDE SEQUENCE [LARGE SCALE GENOMIC DNA]</scope>
    <source>
        <strain evidence="2 3">YoMME</strain>
    </source>
</reference>
<feature type="compositionally biased region" description="Basic residues" evidence="1">
    <location>
        <begin position="560"/>
        <end position="592"/>
    </location>
</feature>
<feature type="compositionally biased region" description="Basic residues" evidence="1">
    <location>
        <begin position="612"/>
        <end position="625"/>
    </location>
</feature>
<protein>
    <submittedName>
        <fullName evidence="2">CotS family spore coat protein</fullName>
    </submittedName>
</protein>
<dbReference type="Gene3D" id="3.90.1200.10">
    <property type="match status" value="1"/>
</dbReference>
<evidence type="ECO:0000256" key="1">
    <source>
        <dbReference type="SAM" id="MobiDB-lite"/>
    </source>
</evidence>
<dbReference type="EMBL" id="JAJNBZ010000033">
    <property type="protein sequence ID" value="MCE5172724.1"/>
    <property type="molecule type" value="Genomic_DNA"/>
</dbReference>
<dbReference type="InterPro" id="IPR011009">
    <property type="entry name" value="Kinase-like_dom_sf"/>
</dbReference>
<evidence type="ECO:0000313" key="3">
    <source>
        <dbReference type="Proteomes" id="UP001199916"/>
    </source>
</evidence>
<dbReference type="PANTHER" id="PTHR39179">
    <property type="entry name" value="SPORE COAT PROTEIN I"/>
    <property type="match status" value="1"/>
</dbReference>
<dbReference type="Gene3D" id="3.30.200.20">
    <property type="entry name" value="Phosphorylase Kinase, domain 1"/>
    <property type="match status" value="1"/>
</dbReference>
<evidence type="ECO:0000313" key="2">
    <source>
        <dbReference type="EMBL" id="MCE5172724.1"/>
    </source>
</evidence>
<dbReference type="PANTHER" id="PTHR39179:SF1">
    <property type="entry name" value="SPORE COAT PROTEIN I"/>
    <property type="match status" value="1"/>
</dbReference>
<dbReference type="InterPro" id="IPR047175">
    <property type="entry name" value="CotS-like"/>
</dbReference>
<feature type="region of interest" description="Disordered" evidence="1">
    <location>
        <begin position="544"/>
        <end position="647"/>
    </location>
</feature>
<proteinExistence type="predicted"/>
<comment type="caution">
    <text evidence="2">The sequence shown here is derived from an EMBL/GenBank/DDBJ whole genome shotgun (WGS) entry which is preliminary data.</text>
</comment>
<dbReference type="Proteomes" id="UP001199916">
    <property type="component" value="Unassembled WGS sequence"/>
</dbReference>
<gene>
    <name evidence="2" type="ORF">LQV63_25985</name>
</gene>
<keyword evidence="2" id="KW-0946">Virion</keyword>
<name>A0ABS8YNG6_9BACL</name>
<keyword evidence="3" id="KW-1185">Reference proteome</keyword>
<sequence>MEQYQIGPWDHLIDTVSPGTVLEQYVPPELEALGRQVMERYDMKVSNMVLITSKPDKGGAIWRIDTDKGPRSIKVLHRHPQRSLFSIGAQEYLVQQGARVPALIPTIDNRLYVEAGGKSWIVTDWIDTLAPVSKIDLEGASQLCQGLGEFHLWTKGYRPPQGAAKSSRLHGWVKYYQKIIAKIGWFRDIAEAYKETAGSQPLLQVADEFERQAREALDRLNASEYANMVAMGEPHWGLAHQDYGWSNGQMGPGGIWVIDLDGVSYDLPFRDLRKIMTSTMDDMGAWDITWIRGMIEAYNRGNPIDQQMFEILWIDMAFPNEFYKHVKEMVFDPVNFLNLELAPILQRILATETTKWQVLQELYADKEKYPVGTYEQQYVPEQWNLAVPELDRCFVLSAPAPFFDYTVPVPAFTSQSQQSGASDPLPAELIPYNEPAAFFDYTVPVPAFTSQSQQSGASNPLPAELIPYNEPAAFFDYTVPVPAFTSQSQQSGASDPLPAELIPYNEPAAAAQSLSLEPAPPAAPAEPIVSQGVAALPVHATTLTPQQPVSLRPSRSSSNAKRKRRRTARRTITASRRRLKSSKRSGVSKRKTAVGVNNKQRTVKKITSAKSRTTKANRPSKRILSKRPTSPQLAPKQKTRRVSRKTA</sequence>
<dbReference type="NCBIfam" id="TIGR02906">
    <property type="entry name" value="spore_CotS"/>
    <property type="match status" value="1"/>
</dbReference>